<dbReference type="Proteomes" id="UP000000600">
    <property type="component" value="Unassembled WGS sequence"/>
</dbReference>
<keyword evidence="2" id="KW-1185">Reference proteome</keyword>
<accession>A0DJE3</accession>
<gene>
    <name evidence="1" type="ORF">GSPATT00017504001</name>
</gene>
<proteinExistence type="predicted"/>
<dbReference type="AlphaFoldDB" id="A0DJE3"/>
<dbReference type="RefSeq" id="XP_001450557.1">
    <property type="nucleotide sequence ID" value="XM_001450520.1"/>
</dbReference>
<dbReference type="EMBL" id="CT868463">
    <property type="protein sequence ID" value="CAK83160.1"/>
    <property type="molecule type" value="Genomic_DNA"/>
</dbReference>
<dbReference type="KEGG" id="ptm:GSPATT00017504001"/>
<organism evidence="1 2">
    <name type="scientific">Paramecium tetraurelia</name>
    <dbReference type="NCBI Taxonomy" id="5888"/>
    <lineage>
        <taxon>Eukaryota</taxon>
        <taxon>Sar</taxon>
        <taxon>Alveolata</taxon>
        <taxon>Ciliophora</taxon>
        <taxon>Intramacronucleata</taxon>
        <taxon>Oligohymenophorea</taxon>
        <taxon>Peniculida</taxon>
        <taxon>Parameciidae</taxon>
        <taxon>Paramecium</taxon>
    </lineage>
</organism>
<evidence type="ECO:0000313" key="2">
    <source>
        <dbReference type="Proteomes" id="UP000000600"/>
    </source>
</evidence>
<name>A0DJE3_PARTE</name>
<dbReference type="InParanoid" id="A0DJE3"/>
<dbReference type="HOGENOM" id="CLU_2676395_0_0_1"/>
<reference evidence="1 2" key="1">
    <citation type="journal article" date="2006" name="Nature">
        <title>Global trends of whole-genome duplications revealed by the ciliate Paramecium tetraurelia.</title>
        <authorList>
            <consortium name="Genoscope"/>
            <person name="Aury J.-M."/>
            <person name="Jaillon O."/>
            <person name="Duret L."/>
            <person name="Noel B."/>
            <person name="Jubin C."/>
            <person name="Porcel B.M."/>
            <person name="Segurens B."/>
            <person name="Daubin V."/>
            <person name="Anthouard V."/>
            <person name="Aiach N."/>
            <person name="Arnaiz O."/>
            <person name="Billaut A."/>
            <person name="Beisson J."/>
            <person name="Blanc I."/>
            <person name="Bouhouche K."/>
            <person name="Camara F."/>
            <person name="Duharcourt S."/>
            <person name="Guigo R."/>
            <person name="Gogendeau D."/>
            <person name="Katinka M."/>
            <person name="Keller A.-M."/>
            <person name="Kissmehl R."/>
            <person name="Klotz C."/>
            <person name="Koll F."/>
            <person name="Le Moue A."/>
            <person name="Lepere C."/>
            <person name="Malinsky S."/>
            <person name="Nowacki M."/>
            <person name="Nowak J.K."/>
            <person name="Plattner H."/>
            <person name="Poulain J."/>
            <person name="Ruiz F."/>
            <person name="Serrano V."/>
            <person name="Zagulski M."/>
            <person name="Dessen P."/>
            <person name="Betermier M."/>
            <person name="Weissenbach J."/>
            <person name="Scarpelli C."/>
            <person name="Schachter V."/>
            <person name="Sperling L."/>
            <person name="Meyer E."/>
            <person name="Cohen J."/>
            <person name="Wincker P."/>
        </authorList>
    </citation>
    <scope>NUCLEOTIDE SEQUENCE [LARGE SCALE GENOMIC DNA]</scope>
    <source>
        <strain evidence="1 2">Stock d4-2</strain>
    </source>
</reference>
<evidence type="ECO:0000313" key="1">
    <source>
        <dbReference type="EMBL" id="CAK83160.1"/>
    </source>
</evidence>
<protein>
    <submittedName>
        <fullName evidence="1">Uncharacterized protein</fullName>
    </submittedName>
</protein>
<sequence length="75" mass="8978">MKDETYRRLLNRIIKSIDPFYETKKYNDVDDLLETAVQKVQSLVKQKKKNKENDEFSLNSQKEPFNLELSQIVQN</sequence>
<dbReference type="GeneID" id="5036342"/>